<evidence type="ECO:0000313" key="2">
    <source>
        <dbReference type="Proteomes" id="UP000604341"/>
    </source>
</evidence>
<gene>
    <name evidence="1" type="ORF">GCM10010844_38170</name>
</gene>
<dbReference type="EMBL" id="BMPE01000021">
    <property type="protein sequence ID" value="GGL15612.1"/>
    <property type="molecule type" value="Genomic_DNA"/>
</dbReference>
<sequence>MTAVALPVSTAELLLRALETDAERGETLLRAEDRARLLGELRAALTPCAVCQGTGHQPTDPGYLVPCPACDLPSSLAQHTRRMRSAFAHDRVALALLERCGLRIAQLEAERNPSDVQRDRDEVLALAKSGQLA</sequence>
<dbReference type="Proteomes" id="UP000604341">
    <property type="component" value="Unassembled WGS sequence"/>
</dbReference>
<reference evidence="2" key="1">
    <citation type="journal article" date="2019" name="Int. J. Syst. Evol. Microbiol.">
        <title>The Global Catalogue of Microorganisms (GCM) 10K type strain sequencing project: providing services to taxonomists for standard genome sequencing and annotation.</title>
        <authorList>
            <consortium name="The Broad Institute Genomics Platform"/>
            <consortium name="The Broad Institute Genome Sequencing Center for Infectious Disease"/>
            <person name="Wu L."/>
            <person name="Ma J."/>
        </authorList>
    </citation>
    <scope>NUCLEOTIDE SEQUENCE [LARGE SCALE GENOMIC DNA]</scope>
    <source>
        <strain evidence="2">JCM 19173</strain>
    </source>
</reference>
<organism evidence="1 2">
    <name type="scientific">Deinococcus radiotolerans</name>
    <dbReference type="NCBI Taxonomy" id="1309407"/>
    <lineage>
        <taxon>Bacteria</taxon>
        <taxon>Thermotogati</taxon>
        <taxon>Deinococcota</taxon>
        <taxon>Deinococci</taxon>
        <taxon>Deinococcales</taxon>
        <taxon>Deinococcaceae</taxon>
        <taxon>Deinococcus</taxon>
    </lineage>
</organism>
<comment type="caution">
    <text evidence="1">The sequence shown here is derived from an EMBL/GenBank/DDBJ whole genome shotgun (WGS) entry which is preliminary data.</text>
</comment>
<evidence type="ECO:0000313" key="1">
    <source>
        <dbReference type="EMBL" id="GGL15612.1"/>
    </source>
</evidence>
<keyword evidence="2" id="KW-1185">Reference proteome</keyword>
<dbReference type="RefSeq" id="WP_189070574.1">
    <property type="nucleotide sequence ID" value="NZ_BMPE01000021.1"/>
</dbReference>
<name>A0ABQ2FQ37_9DEIO</name>
<protein>
    <submittedName>
        <fullName evidence="1">Uncharacterized protein</fullName>
    </submittedName>
</protein>
<accession>A0ABQ2FQ37</accession>
<proteinExistence type="predicted"/>